<evidence type="ECO:0000313" key="3">
    <source>
        <dbReference type="Proteomes" id="UP000316759"/>
    </source>
</evidence>
<dbReference type="EMBL" id="SUNJ01015274">
    <property type="protein sequence ID" value="TPP55880.1"/>
    <property type="molecule type" value="Genomic_DNA"/>
</dbReference>
<evidence type="ECO:0000256" key="1">
    <source>
        <dbReference type="SAM" id="MobiDB-lite"/>
    </source>
</evidence>
<keyword evidence="3" id="KW-1185">Reference proteome</keyword>
<name>A0A504YCS7_FASGI</name>
<protein>
    <submittedName>
        <fullName evidence="2">Uncharacterized protein</fullName>
    </submittedName>
</protein>
<comment type="caution">
    <text evidence="2">The sequence shown here is derived from an EMBL/GenBank/DDBJ whole genome shotgun (WGS) entry which is preliminary data.</text>
</comment>
<evidence type="ECO:0000313" key="2">
    <source>
        <dbReference type="EMBL" id="TPP55880.1"/>
    </source>
</evidence>
<dbReference type="AlphaFoldDB" id="A0A504YCS7"/>
<proteinExistence type="predicted"/>
<reference evidence="2 3" key="1">
    <citation type="submission" date="2019-04" db="EMBL/GenBank/DDBJ databases">
        <title>Annotation for the trematode Fasciola gigantica.</title>
        <authorList>
            <person name="Choi Y.-J."/>
        </authorList>
    </citation>
    <scope>NUCLEOTIDE SEQUENCE [LARGE SCALE GENOMIC DNA]</scope>
    <source>
        <strain evidence="2">Uganda_cow_1</strain>
    </source>
</reference>
<feature type="region of interest" description="Disordered" evidence="1">
    <location>
        <begin position="24"/>
        <end position="46"/>
    </location>
</feature>
<accession>A0A504YCS7</accession>
<sequence>MTPKRSPRKNSRVQSFDEAAAASEFTTVTETSKRTQKEGSSGPVSLRNTAVMREAYLLAVIDHRQSRALSSLKQRFLFANLSGANEVNDQALLNHEVSESPNVLPRLLNTGDEKLCSYIPE</sequence>
<organism evidence="2 3">
    <name type="scientific">Fasciola gigantica</name>
    <name type="common">Giant liver fluke</name>
    <dbReference type="NCBI Taxonomy" id="46835"/>
    <lineage>
        <taxon>Eukaryota</taxon>
        <taxon>Metazoa</taxon>
        <taxon>Spiralia</taxon>
        <taxon>Lophotrochozoa</taxon>
        <taxon>Platyhelminthes</taxon>
        <taxon>Trematoda</taxon>
        <taxon>Digenea</taxon>
        <taxon>Plagiorchiida</taxon>
        <taxon>Echinostomata</taxon>
        <taxon>Echinostomatoidea</taxon>
        <taxon>Fasciolidae</taxon>
        <taxon>Fasciola</taxon>
    </lineage>
</organism>
<dbReference type="Proteomes" id="UP000316759">
    <property type="component" value="Unassembled WGS sequence"/>
</dbReference>
<gene>
    <name evidence="2" type="ORF">FGIG_03598</name>
</gene>